<evidence type="ECO:0000256" key="4">
    <source>
        <dbReference type="SAM" id="MobiDB-lite"/>
    </source>
</evidence>
<dbReference type="Pfam" id="PF00189">
    <property type="entry name" value="Ribosomal_S3_C"/>
    <property type="match status" value="1"/>
</dbReference>
<evidence type="ECO:0000256" key="1">
    <source>
        <dbReference type="ARBA" id="ARBA00010761"/>
    </source>
</evidence>
<dbReference type="InterPro" id="IPR001351">
    <property type="entry name" value="Ribosomal_uS3_C"/>
</dbReference>
<evidence type="ECO:0000313" key="6">
    <source>
        <dbReference type="EMBL" id="QXE44338.1"/>
    </source>
</evidence>
<keyword evidence="2 6" id="KW-0689">Ribosomal protein</keyword>
<feature type="compositionally biased region" description="Polar residues" evidence="4">
    <location>
        <begin position="473"/>
        <end position="487"/>
    </location>
</feature>
<feature type="region of interest" description="Disordered" evidence="4">
    <location>
        <begin position="464"/>
        <end position="491"/>
    </location>
</feature>
<dbReference type="EMBL" id="MW354477">
    <property type="protein sequence ID" value="QXE44338.1"/>
    <property type="molecule type" value="Genomic_DNA"/>
</dbReference>
<protein>
    <submittedName>
        <fullName evidence="6">Ribosomal protein S3</fullName>
    </submittedName>
</protein>
<evidence type="ECO:0000256" key="2">
    <source>
        <dbReference type="ARBA" id="ARBA00022980"/>
    </source>
</evidence>
<comment type="similarity">
    <text evidence="1">Belongs to the universal ribosomal protein uS3 family.</text>
</comment>
<dbReference type="SUPFAM" id="SSF54821">
    <property type="entry name" value="Ribosomal protein S3 C-terminal domain"/>
    <property type="match status" value="1"/>
</dbReference>
<geneLocation type="mitochondrion" evidence="6"/>
<reference evidence="6" key="1">
    <citation type="submission" date="2020-12" db="EMBL/GenBank/DDBJ databases">
        <title>Both Conifer II and Gnetales are characterized by a high frequency of ancient mitochondrial gene transfer to the nuclear genome.</title>
        <authorList>
            <person name="Kan S.L."/>
            <person name="Shen T."/>
            <person name="Ran J.H."/>
            <person name="Wang X.Q."/>
        </authorList>
    </citation>
    <scope>NUCLEOTIDE SEQUENCE</scope>
</reference>
<evidence type="ECO:0000259" key="5">
    <source>
        <dbReference type="Pfam" id="PF00189"/>
    </source>
</evidence>
<dbReference type="InterPro" id="IPR036419">
    <property type="entry name" value="Ribosomal_S3_C_sf"/>
</dbReference>
<sequence>MYCYIGTDSSWFSDYYYGCLLYQDVNQRDYFGSIRPPTRGSLGFRLGRCILNHSHTRTFIHLFIPRRPLKRRLIRRVRSGPGRWWAFGFVRLIGPGVGEDRNEVRGARSEGRIKRANMTGVRAGETVKSTGLHAGEELRFVRIWPRTSYSRWRGTSSLMTIRTNMGYGRLQNTSTTQVLRRVSGWMAHKHPMSAHIYAADTMSGNGCASSSVSQGNQYCSCPGNTTTGTTLTVLEQLRRDQLRRVTGFAGSKASTARVLEQRGGVTPIAGSISEATILSLVYRHSRTRAPSACSLVRGLLVAYWGRPLNRSILAGACFEQLNRLWEFESPGNSTNRRGFTKFFKRCLLPFRFGPTSQIQLLSQTIPAVRPSLLFSVMQYFLNMENHQTGYISTGLERSSTCSGYRSEGGRVSYESADPVVVPFLIQVAPGEPGRADRQERGEWIDREIEEKRIRSRLCSSGHLSSPVGRGIGPTTSPHWGHLSSPSRGRSDKCSLRELLSEAMVLEGRAAIISSCWSIPPHSWCTLPNKGVGTTKGIVSQQPPSFQRSSVDVTRQSRDALPLREQLRVALNSLLKASLLGTSERALRKAYLPPCNGKGCFNLSLSVTADDPLSDRSGLGGSKLVRGIGMMIWSLLKNRRIPYGYNYYNNEVRYKRVQMLCNRTNTSNFIGSVKIPYNYQSASLIAQDISNQLRGRNRTRSFRSLVSYLVRFVPVRVNPSASVRVRGIRICCSGRLKGAEIAYTECGEYGKTSAPSSIYRREGVIDHASVHVSTRYGIYGVKVWISYSSVNIRGRVCE</sequence>
<name>A0A8H2SF03_WELMI</name>
<keyword evidence="6" id="KW-0496">Mitochondrion</keyword>
<organism evidence="6">
    <name type="scientific">Welwitschia mirabilis</name>
    <name type="common">Tree tumbo</name>
    <name type="synonym">Welwitschia bainesii</name>
    <dbReference type="NCBI Taxonomy" id="3377"/>
    <lineage>
        <taxon>Eukaryota</taxon>
        <taxon>Viridiplantae</taxon>
        <taxon>Streptophyta</taxon>
        <taxon>Embryophyta</taxon>
        <taxon>Tracheophyta</taxon>
        <taxon>Spermatophyta</taxon>
        <taxon>Gnetopsida</taxon>
        <taxon>Gnetidae</taxon>
        <taxon>Welwitschiales</taxon>
        <taxon>Welwitschiaceae</taxon>
        <taxon>Welwitschia</taxon>
    </lineage>
</organism>
<dbReference type="AlphaFoldDB" id="A0A8H2SF03"/>
<feature type="domain" description="Small ribosomal subunit protein uS3 C-terminal" evidence="5">
    <location>
        <begin position="723"/>
        <end position="784"/>
    </location>
</feature>
<dbReference type="GO" id="GO:0006412">
    <property type="term" value="P:translation"/>
    <property type="evidence" value="ECO:0007669"/>
    <property type="project" value="InterPro"/>
</dbReference>
<dbReference type="GO" id="GO:0003735">
    <property type="term" value="F:structural constituent of ribosome"/>
    <property type="evidence" value="ECO:0007669"/>
    <property type="project" value="InterPro"/>
</dbReference>
<dbReference type="PANTHER" id="PTHR35928">
    <property type="entry name" value="RIBOSOMAL PROTEIN S3, MITOCHONDRIAL"/>
    <property type="match status" value="1"/>
</dbReference>
<dbReference type="Gene3D" id="3.30.1140.32">
    <property type="entry name" value="Ribosomal protein S3, C-terminal domain"/>
    <property type="match status" value="1"/>
</dbReference>
<keyword evidence="3" id="KW-0687">Ribonucleoprotein</keyword>
<evidence type="ECO:0000256" key="3">
    <source>
        <dbReference type="ARBA" id="ARBA00023274"/>
    </source>
</evidence>
<dbReference type="GO" id="GO:1990904">
    <property type="term" value="C:ribonucleoprotein complex"/>
    <property type="evidence" value="ECO:0007669"/>
    <property type="project" value="UniProtKB-KW"/>
</dbReference>
<accession>A0A8H2SF03</accession>
<dbReference type="GO" id="GO:0005840">
    <property type="term" value="C:ribosome"/>
    <property type="evidence" value="ECO:0007669"/>
    <property type="project" value="UniProtKB-KW"/>
</dbReference>
<proteinExistence type="inferred from homology"/>
<dbReference type="PANTHER" id="PTHR35928:SF2">
    <property type="entry name" value="SMALL RIBOSOMAL SUBUNIT PROTEIN US3M"/>
    <property type="match status" value="1"/>
</dbReference>
<dbReference type="InterPro" id="IPR044954">
    <property type="entry name" value="Ribosomal_uS3m_plant"/>
</dbReference>
<gene>
    <name evidence="6" type="primary">rps3</name>
</gene>